<dbReference type="FunFam" id="3.40.50.11660:FF:000006">
    <property type="entry name" value="Alpha-(1,3)-fucosyltransferase C"/>
    <property type="match status" value="1"/>
</dbReference>
<feature type="domain" description="Fucosyltransferase N-terminal" evidence="14">
    <location>
        <begin position="157"/>
        <end position="255"/>
    </location>
</feature>
<dbReference type="InParanoid" id="A0A7M7M948"/>
<keyword evidence="5 12" id="KW-0808">Transferase</keyword>
<dbReference type="EC" id="2.4.1.-" evidence="12"/>
<keyword evidence="11" id="KW-0325">Glycoprotein</keyword>
<keyword evidence="4 12" id="KW-0328">Glycosyltransferase</keyword>
<keyword evidence="10 12" id="KW-0472">Membrane</keyword>
<evidence type="ECO:0000256" key="3">
    <source>
        <dbReference type="ARBA" id="ARBA00008919"/>
    </source>
</evidence>
<name>A0A7M7M948_VARDE</name>
<evidence type="ECO:0000256" key="2">
    <source>
        <dbReference type="ARBA" id="ARBA00004922"/>
    </source>
</evidence>
<dbReference type="EnsemblMetazoa" id="XM_022789356">
    <property type="protein sequence ID" value="XP_022645091"/>
    <property type="gene ID" value="LOC111243564"/>
</dbReference>
<dbReference type="Pfam" id="PF17039">
    <property type="entry name" value="Glyco_tran_10_N"/>
    <property type="match status" value="1"/>
</dbReference>
<dbReference type="Pfam" id="PF00852">
    <property type="entry name" value="Glyco_transf_10"/>
    <property type="match status" value="1"/>
</dbReference>
<dbReference type="InterPro" id="IPR038577">
    <property type="entry name" value="GT10-like_C_sf"/>
</dbReference>
<keyword evidence="6 12" id="KW-0812">Transmembrane</keyword>
<evidence type="ECO:0000256" key="11">
    <source>
        <dbReference type="ARBA" id="ARBA00023180"/>
    </source>
</evidence>
<evidence type="ECO:0000256" key="1">
    <source>
        <dbReference type="ARBA" id="ARBA00004447"/>
    </source>
</evidence>
<comment type="pathway">
    <text evidence="2">Protein modification; protein glycosylation.</text>
</comment>
<dbReference type="AlphaFoldDB" id="A0A7M7M948"/>
<evidence type="ECO:0000256" key="8">
    <source>
        <dbReference type="ARBA" id="ARBA00022989"/>
    </source>
</evidence>
<dbReference type="Gene3D" id="3.40.50.11660">
    <property type="entry name" value="Glycosyl transferase family 10, C-terminal domain"/>
    <property type="match status" value="1"/>
</dbReference>
<keyword evidence="8 12" id="KW-1133">Transmembrane helix</keyword>
<evidence type="ECO:0000313" key="15">
    <source>
        <dbReference type="EnsemblMetazoa" id="XP_022645091"/>
    </source>
</evidence>
<evidence type="ECO:0000256" key="5">
    <source>
        <dbReference type="ARBA" id="ARBA00022679"/>
    </source>
</evidence>
<dbReference type="FunCoup" id="A0A7M7M948">
    <property type="interactions" value="26"/>
</dbReference>
<proteinExistence type="inferred from homology"/>
<evidence type="ECO:0000256" key="9">
    <source>
        <dbReference type="ARBA" id="ARBA00023034"/>
    </source>
</evidence>
<evidence type="ECO:0000313" key="16">
    <source>
        <dbReference type="Proteomes" id="UP000594260"/>
    </source>
</evidence>
<evidence type="ECO:0000259" key="13">
    <source>
        <dbReference type="Pfam" id="PF00852"/>
    </source>
</evidence>
<sequence length="463" mass="53294">MERLSSILLDDEITTNVPMVNAGSTLGSGPLWRWLKRLDPFYERPSLVRQNSPIRRFLYPYVVVAGVCCVYFVYAANSATNPQHSDNEPAPSINLDSVKRTEPAVSEASSSAKLHMHPTSYIEPAKKSFFTLIRDIGVEGGAKDQFAVNVNTDVAIKTILLWNTFFNERDYIPPFEKICPGYPCRVTMNRTEQADAIIVHLRDINATDVPKRQSRDEVFVLLNAEAPPHAPPLPESFNNLFNWTITYRQDADIPLTKNVISKYEFMPIKKDFHVNKTKLATWFVSHCQTSSERETLVAELAKYGVHTDIVGDCGTIKCDRSSPCYDQFSKDHLFYLSFENSICNDYITEKLFNILEHSEMVPIVLGGADYSRFAPPGSYINVNKFSSIKQLANYIQHVSNDPVLYNSYHRWRSYYQLQDPLHFACRLCAKLHTNYRRRMYQDFNTYWHSNTCHGSWRKAYDLR</sequence>
<dbReference type="InterPro" id="IPR001503">
    <property type="entry name" value="Glyco_trans_10"/>
</dbReference>
<evidence type="ECO:0000256" key="7">
    <source>
        <dbReference type="ARBA" id="ARBA00022968"/>
    </source>
</evidence>
<accession>A0A7M7M948</accession>
<dbReference type="OrthoDB" id="427096at2759"/>
<keyword evidence="16" id="KW-1185">Reference proteome</keyword>
<dbReference type="UniPathway" id="UPA00378"/>
<reference evidence="15" key="1">
    <citation type="submission" date="2021-01" db="UniProtKB">
        <authorList>
            <consortium name="EnsemblMetazoa"/>
        </authorList>
    </citation>
    <scope>IDENTIFICATION</scope>
</reference>
<dbReference type="InterPro" id="IPR031481">
    <property type="entry name" value="Glyco_tran_10_N"/>
</dbReference>
<evidence type="ECO:0000259" key="14">
    <source>
        <dbReference type="Pfam" id="PF17039"/>
    </source>
</evidence>
<dbReference type="PANTHER" id="PTHR48438">
    <property type="entry name" value="ALPHA-(1,3)-FUCOSYLTRANSFERASE C-RELATED"/>
    <property type="match status" value="1"/>
</dbReference>
<dbReference type="InterPro" id="IPR055270">
    <property type="entry name" value="Glyco_tran_10_C"/>
</dbReference>
<dbReference type="RefSeq" id="XP_022645091.1">
    <property type="nucleotide sequence ID" value="XM_022789356.1"/>
</dbReference>
<dbReference type="KEGG" id="vde:111243564"/>
<dbReference type="SUPFAM" id="SSF53756">
    <property type="entry name" value="UDP-Glycosyltransferase/glycogen phosphorylase"/>
    <property type="match status" value="1"/>
</dbReference>
<organism evidence="15 16">
    <name type="scientific">Varroa destructor</name>
    <name type="common">Honeybee mite</name>
    <dbReference type="NCBI Taxonomy" id="109461"/>
    <lineage>
        <taxon>Eukaryota</taxon>
        <taxon>Metazoa</taxon>
        <taxon>Ecdysozoa</taxon>
        <taxon>Arthropoda</taxon>
        <taxon>Chelicerata</taxon>
        <taxon>Arachnida</taxon>
        <taxon>Acari</taxon>
        <taxon>Parasitiformes</taxon>
        <taxon>Mesostigmata</taxon>
        <taxon>Gamasina</taxon>
        <taxon>Dermanyssoidea</taxon>
        <taxon>Varroidae</taxon>
        <taxon>Varroa</taxon>
    </lineage>
</organism>
<dbReference type="GeneID" id="111243564"/>
<dbReference type="Proteomes" id="UP000594260">
    <property type="component" value="Unplaced"/>
</dbReference>
<feature type="domain" description="Fucosyltransferase C-terminal" evidence="13">
    <location>
        <begin position="275"/>
        <end position="445"/>
    </location>
</feature>
<evidence type="ECO:0000256" key="10">
    <source>
        <dbReference type="ARBA" id="ARBA00023136"/>
    </source>
</evidence>
<dbReference type="GO" id="GO:0008417">
    <property type="term" value="F:fucosyltransferase activity"/>
    <property type="evidence" value="ECO:0007669"/>
    <property type="project" value="InterPro"/>
</dbReference>
<evidence type="ECO:0000256" key="6">
    <source>
        <dbReference type="ARBA" id="ARBA00022692"/>
    </source>
</evidence>
<comment type="subcellular location">
    <subcellularLocation>
        <location evidence="1 12">Golgi apparatus</location>
        <location evidence="1 12">Golgi stack membrane</location>
        <topology evidence="1 12">Single-pass type II membrane protein</topology>
    </subcellularLocation>
</comment>
<keyword evidence="7" id="KW-0735">Signal-anchor</keyword>
<protein>
    <recommendedName>
        <fullName evidence="12">Fucosyltransferase</fullName>
        <ecNumber evidence="12">2.4.1.-</ecNumber>
    </recommendedName>
</protein>
<feature type="transmembrane region" description="Helical" evidence="12">
    <location>
        <begin position="57"/>
        <end position="76"/>
    </location>
</feature>
<evidence type="ECO:0000256" key="4">
    <source>
        <dbReference type="ARBA" id="ARBA00022676"/>
    </source>
</evidence>
<dbReference type="GO" id="GO:0032580">
    <property type="term" value="C:Golgi cisterna membrane"/>
    <property type="evidence" value="ECO:0007669"/>
    <property type="project" value="UniProtKB-SubCell"/>
</dbReference>
<comment type="similarity">
    <text evidence="3 12">Belongs to the glycosyltransferase 10 family.</text>
</comment>
<dbReference type="OMA" id="NTEMASN"/>
<keyword evidence="9 12" id="KW-0333">Golgi apparatus</keyword>
<evidence type="ECO:0000256" key="12">
    <source>
        <dbReference type="RuleBase" id="RU003832"/>
    </source>
</evidence>
<dbReference type="PANTHER" id="PTHR48438:SF1">
    <property type="entry name" value="ALPHA-(1,3)-FUCOSYLTRANSFERASE C-RELATED"/>
    <property type="match status" value="1"/>
</dbReference>